<evidence type="ECO:0000259" key="7">
    <source>
        <dbReference type="PROSITE" id="PS50928"/>
    </source>
</evidence>
<dbReference type="RefSeq" id="WP_135347337.1">
    <property type="nucleotide sequence ID" value="NZ_SRJD01000002.1"/>
</dbReference>
<keyword evidence="3 6" id="KW-0812">Transmembrane</keyword>
<keyword evidence="4 6" id="KW-1133">Transmembrane helix</keyword>
<dbReference type="GO" id="GO:0005886">
    <property type="term" value="C:plasma membrane"/>
    <property type="evidence" value="ECO:0007669"/>
    <property type="project" value="UniProtKB-SubCell"/>
</dbReference>
<accession>A0A4Z0GUG3</accession>
<dbReference type="PANTHER" id="PTHR30177">
    <property type="entry name" value="GLYCINE BETAINE/L-PROLINE TRANSPORT SYSTEM PERMEASE PROTEIN PROW"/>
    <property type="match status" value="1"/>
</dbReference>
<dbReference type="GO" id="GO:0055085">
    <property type="term" value="P:transmembrane transport"/>
    <property type="evidence" value="ECO:0007669"/>
    <property type="project" value="InterPro"/>
</dbReference>
<dbReference type="OrthoDB" id="9801163at2"/>
<dbReference type="PROSITE" id="PS50928">
    <property type="entry name" value="ABC_TM1"/>
    <property type="match status" value="1"/>
</dbReference>
<evidence type="ECO:0000313" key="8">
    <source>
        <dbReference type="EMBL" id="TGA99942.1"/>
    </source>
</evidence>
<dbReference type="EMBL" id="SRJD01000002">
    <property type="protein sequence ID" value="TGA99942.1"/>
    <property type="molecule type" value="Genomic_DNA"/>
</dbReference>
<feature type="transmembrane region" description="Helical" evidence="6">
    <location>
        <begin position="60"/>
        <end position="81"/>
    </location>
</feature>
<name>A0A4Z0GUG3_9BACL</name>
<organism evidence="8 9">
    <name type="scientific">Sporolactobacillus shoreae</name>
    <dbReference type="NCBI Taxonomy" id="1465501"/>
    <lineage>
        <taxon>Bacteria</taxon>
        <taxon>Bacillati</taxon>
        <taxon>Bacillota</taxon>
        <taxon>Bacilli</taxon>
        <taxon>Bacillales</taxon>
        <taxon>Sporolactobacillaceae</taxon>
        <taxon>Sporolactobacillus</taxon>
    </lineage>
</organism>
<sequence length="214" mass="22878">MNLLFGAISYIQNNRQVFEQALITHLELSGLALLIGFCVSAPLGVIAAKHARISTMIMSAVNGFRVIPSLAILVLVMPVLGTGFMPSLVALTILACPPVLINTFLGIKRVDGEVIESAEGMGMDRRWILWKIELPLASPLMISGVRTAAVEVISSATLAAFIGGGGLGTFIINGLGLYNFALLLVGALPVAILAICSELLFSLVERWVKRYRKT</sequence>
<evidence type="ECO:0000313" key="9">
    <source>
        <dbReference type="Proteomes" id="UP000298347"/>
    </source>
</evidence>
<dbReference type="SUPFAM" id="SSF161098">
    <property type="entry name" value="MetI-like"/>
    <property type="match status" value="1"/>
</dbReference>
<dbReference type="InterPro" id="IPR035906">
    <property type="entry name" value="MetI-like_sf"/>
</dbReference>
<dbReference type="InterPro" id="IPR051204">
    <property type="entry name" value="ABC_transp_perm/SBD"/>
</dbReference>
<dbReference type="CDD" id="cd06261">
    <property type="entry name" value="TM_PBP2"/>
    <property type="match status" value="1"/>
</dbReference>
<keyword evidence="9" id="KW-1185">Reference proteome</keyword>
<dbReference type="FunFam" id="1.10.3720.10:FF:000001">
    <property type="entry name" value="Glycine betaine ABC transporter, permease"/>
    <property type="match status" value="1"/>
</dbReference>
<evidence type="ECO:0000256" key="2">
    <source>
        <dbReference type="ARBA" id="ARBA00022448"/>
    </source>
</evidence>
<comment type="caution">
    <text evidence="8">The sequence shown here is derived from an EMBL/GenBank/DDBJ whole genome shotgun (WGS) entry which is preliminary data.</text>
</comment>
<protein>
    <submittedName>
        <fullName evidence="8">ABC transporter permease</fullName>
    </submittedName>
</protein>
<feature type="transmembrane region" description="Helical" evidence="6">
    <location>
        <begin position="87"/>
        <end position="107"/>
    </location>
</feature>
<feature type="domain" description="ABC transmembrane type-1" evidence="7">
    <location>
        <begin position="22"/>
        <end position="201"/>
    </location>
</feature>
<proteinExistence type="inferred from homology"/>
<feature type="transmembrane region" description="Helical" evidence="6">
    <location>
        <begin position="28"/>
        <end position="48"/>
    </location>
</feature>
<evidence type="ECO:0000256" key="3">
    <source>
        <dbReference type="ARBA" id="ARBA00022692"/>
    </source>
</evidence>
<dbReference type="Proteomes" id="UP000298347">
    <property type="component" value="Unassembled WGS sequence"/>
</dbReference>
<comment type="similarity">
    <text evidence="6">Belongs to the binding-protein-dependent transport system permease family.</text>
</comment>
<keyword evidence="5 6" id="KW-0472">Membrane</keyword>
<dbReference type="AlphaFoldDB" id="A0A4Z0GUG3"/>
<dbReference type="PANTHER" id="PTHR30177:SF4">
    <property type="entry name" value="OSMOPROTECTANT IMPORT PERMEASE PROTEIN OSMW"/>
    <property type="match status" value="1"/>
</dbReference>
<dbReference type="InterPro" id="IPR000515">
    <property type="entry name" value="MetI-like"/>
</dbReference>
<feature type="transmembrane region" description="Helical" evidence="6">
    <location>
        <begin position="178"/>
        <end position="204"/>
    </location>
</feature>
<evidence type="ECO:0000256" key="1">
    <source>
        <dbReference type="ARBA" id="ARBA00004141"/>
    </source>
</evidence>
<reference evidence="8 9" key="1">
    <citation type="journal article" date="2015" name="Int. J. Syst. Evol. Microbiol.">
        <title>Sporolactobacillus shoreae sp. nov. and Sporolactobacillus spathodeae sp. nov., two spore-forming lactic acid bacteria isolated from tree barks in Thailand.</title>
        <authorList>
            <person name="Thamacharoensuk T."/>
            <person name="Kitahara M."/>
            <person name="Ohkuma M."/>
            <person name="Thongchul N."/>
            <person name="Tanasupawat S."/>
        </authorList>
    </citation>
    <scope>NUCLEOTIDE SEQUENCE [LARGE SCALE GENOMIC DNA]</scope>
    <source>
        <strain evidence="8 9">BK92</strain>
    </source>
</reference>
<dbReference type="Gene3D" id="1.10.3720.10">
    <property type="entry name" value="MetI-like"/>
    <property type="match status" value="1"/>
</dbReference>
<evidence type="ECO:0000256" key="5">
    <source>
        <dbReference type="ARBA" id="ARBA00023136"/>
    </source>
</evidence>
<feature type="transmembrane region" description="Helical" evidence="6">
    <location>
        <begin position="148"/>
        <end position="172"/>
    </location>
</feature>
<comment type="subcellular location">
    <subcellularLocation>
        <location evidence="6">Cell membrane</location>
        <topology evidence="6">Multi-pass membrane protein</topology>
    </subcellularLocation>
    <subcellularLocation>
        <location evidence="1">Membrane</location>
        <topology evidence="1">Multi-pass membrane protein</topology>
    </subcellularLocation>
</comment>
<evidence type="ECO:0000256" key="6">
    <source>
        <dbReference type="RuleBase" id="RU363032"/>
    </source>
</evidence>
<evidence type="ECO:0000256" key="4">
    <source>
        <dbReference type="ARBA" id="ARBA00022989"/>
    </source>
</evidence>
<dbReference type="Pfam" id="PF00528">
    <property type="entry name" value="BPD_transp_1"/>
    <property type="match status" value="1"/>
</dbReference>
<gene>
    <name evidence="8" type="ORF">E4665_03060</name>
</gene>
<dbReference type="GO" id="GO:0031460">
    <property type="term" value="P:glycine betaine transport"/>
    <property type="evidence" value="ECO:0007669"/>
    <property type="project" value="TreeGrafter"/>
</dbReference>
<keyword evidence="2 6" id="KW-0813">Transport</keyword>